<dbReference type="AlphaFoldDB" id="A0A699YVV3"/>
<keyword evidence="2" id="KW-1185">Reference proteome</keyword>
<dbReference type="EMBL" id="BLLF01000331">
    <property type="protein sequence ID" value="GFH10619.1"/>
    <property type="molecule type" value="Genomic_DNA"/>
</dbReference>
<feature type="non-terminal residue" evidence="1">
    <location>
        <position position="1"/>
    </location>
</feature>
<accession>A0A699YVV3</accession>
<name>A0A699YVV3_HAELA</name>
<evidence type="ECO:0000313" key="2">
    <source>
        <dbReference type="Proteomes" id="UP000485058"/>
    </source>
</evidence>
<comment type="caution">
    <text evidence="1">The sequence shown here is derived from an EMBL/GenBank/DDBJ whole genome shotgun (WGS) entry which is preliminary data.</text>
</comment>
<protein>
    <submittedName>
        <fullName evidence="1">Uncharacterized protein</fullName>
    </submittedName>
</protein>
<organism evidence="1 2">
    <name type="scientific">Haematococcus lacustris</name>
    <name type="common">Green alga</name>
    <name type="synonym">Haematococcus pluvialis</name>
    <dbReference type="NCBI Taxonomy" id="44745"/>
    <lineage>
        <taxon>Eukaryota</taxon>
        <taxon>Viridiplantae</taxon>
        <taxon>Chlorophyta</taxon>
        <taxon>core chlorophytes</taxon>
        <taxon>Chlorophyceae</taxon>
        <taxon>CS clade</taxon>
        <taxon>Chlamydomonadales</taxon>
        <taxon>Haematococcaceae</taxon>
        <taxon>Haematococcus</taxon>
    </lineage>
</organism>
<dbReference type="Proteomes" id="UP000485058">
    <property type="component" value="Unassembled WGS sequence"/>
</dbReference>
<sequence length="50" mass="6049">YSHRVHPKAEPEDIPEALHHMWREVHCHQPLHSHEEEVLELLSQAHIMRQ</sequence>
<evidence type="ECO:0000313" key="1">
    <source>
        <dbReference type="EMBL" id="GFH10619.1"/>
    </source>
</evidence>
<gene>
    <name evidence="1" type="ORF">HaLaN_05961</name>
</gene>
<reference evidence="1 2" key="1">
    <citation type="submission" date="2020-02" db="EMBL/GenBank/DDBJ databases">
        <title>Draft genome sequence of Haematococcus lacustris strain NIES-144.</title>
        <authorList>
            <person name="Morimoto D."/>
            <person name="Nakagawa S."/>
            <person name="Yoshida T."/>
            <person name="Sawayama S."/>
        </authorList>
    </citation>
    <scope>NUCLEOTIDE SEQUENCE [LARGE SCALE GENOMIC DNA]</scope>
    <source>
        <strain evidence="1 2">NIES-144</strain>
    </source>
</reference>
<proteinExistence type="predicted"/>